<evidence type="ECO:0000313" key="2">
    <source>
        <dbReference type="Proteomes" id="UP000234474"/>
    </source>
</evidence>
<evidence type="ECO:0000313" key="1">
    <source>
        <dbReference type="EMBL" id="PKX96260.1"/>
    </source>
</evidence>
<name>A0A2I1CF80_ASPN1</name>
<dbReference type="AlphaFoldDB" id="A0A2I1CF80"/>
<sequence length="145" mass="14903">MATITPLHGAYITLVPPLHAFGLGHLLIQTLLGLMLLLLDIHGSLLLGLRLLGVPYRHGNGWLAANNSLDGVGLAASLGTLHGSWLWLSWGASLPASLLPDGLPGMEPLGLLTWHGATTNLAGSTSCPSQSGLHPSHACSLASAS</sequence>
<protein>
    <submittedName>
        <fullName evidence="1">Uncharacterized protein</fullName>
    </submittedName>
</protein>
<dbReference type="VEuPathDB" id="FungiDB:P174DRAFT_417328"/>
<dbReference type="Proteomes" id="UP000234474">
    <property type="component" value="Unassembled WGS sequence"/>
</dbReference>
<reference evidence="2" key="1">
    <citation type="journal article" date="2018" name="Proc. Natl. Acad. Sci. U.S.A.">
        <title>Linking secondary metabolites to gene clusters through genome sequencing of six diverse Aspergillus species.</title>
        <authorList>
            <person name="Kaerboelling I."/>
            <person name="Vesth T.C."/>
            <person name="Frisvad J.C."/>
            <person name="Nybo J.L."/>
            <person name="Theobald S."/>
            <person name="Kuo A."/>
            <person name="Bowyer P."/>
            <person name="Matsuda Y."/>
            <person name="Mondo S."/>
            <person name="Lyhne E.K."/>
            <person name="Kogle M.E."/>
            <person name="Clum A."/>
            <person name="Lipzen A."/>
            <person name="Salamov A."/>
            <person name="Ngan C.Y."/>
            <person name="Daum C."/>
            <person name="Chiniquy J."/>
            <person name="Barry K."/>
            <person name="LaButti K."/>
            <person name="Haridas S."/>
            <person name="Simmons B.A."/>
            <person name="Magnuson J.K."/>
            <person name="Mortensen U.H."/>
            <person name="Larsen T.O."/>
            <person name="Grigoriev I.V."/>
            <person name="Baker S.E."/>
            <person name="Andersen M.R."/>
        </authorList>
    </citation>
    <scope>NUCLEOTIDE SEQUENCE [LARGE SCALE GENOMIC DNA]</scope>
    <source>
        <strain evidence="2">IBT 16806</strain>
    </source>
</reference>
<comment type="caution">
    <text evidence="1">The sequence shown here is derived from an EMBL/GenBank/DDBJ whole genome shotgun (WGS) entry which is preliminary data.</text>
</comment>
<keyword evidence="2" id="KW-1185">Reference proteome</keyword>
<organism evidence="1 2">
    <name type="scientific">Aspergillus novofumigatus (strain IBT 16806)</name>
    <dbReference type="NCBI Taxonomy" id="1392255"/>
    <lineage>
        <taxon>Eukaryota</taxon>
        <taxon>Fungi</taxon>
        <taxon>Dikarya</taxon>
        <taxon>Ascomycota</taxon>
        <taxon>Pezizomycotina</taxon>
        <taxon>Eurotiomycetes</taxon>
        <taxon>Eurotiomycetidae</taxon>
        <taxon>Eurotiales</taxon>
        <taxon>Aspergillaceae</taxon>
        <taxon>Aspergillus</taxon>
        <taxon>Aspergillus subgen. Fumigati</taxon>
    </lineage>
</organism>
<proteinExistence type="predicted"/>
<dbReference type="GeneID" id="36531922"/>
<dbReference type="EMBL" id="MSZS01000002">
    <property type="protein sequence ID" value="PKX96260.1"/>
    <property type="molecule type" value="Genomic_DNA"/>
</dbReference>
<dbReference type="RefSeq" id="XP_024684855.1">
    <property type="nucleotide sequence ID" value="XM_024824597.1"/>
</dbReference>
<accession>A0A2I1CF80</accession>
<gene>
    <name evidence="1" type="ORF">P174DRAFT_417328</name>
</gene>